<proteinExistence type="predicted"/>
<gene>
    <name evidence="2" type="ORF">UN64_10165</name>
</gene>
<dbReference type="Proteomes" id="UP000188597">
    <property type="component" value="Unassembled WGS sequence"/>
</dbReference>
<keyword evidence="1" id="KW-0472">Membrane</keyword>
<feature type="transmembrane region" description="Helical" evidence="1">
    <location>
        <begin position="7"/>
        <end position="26"/>
    </location>
</feature>
<dbReference type="RefSeq" id="WP_077362308.1">
    <property type="nucleotide sequence ID" value="NZ_MQMF01000002.1"/>
</dbReference>
<feature type="transmembrane region" description="Helical" evidence="1">
    <location>
        <begin position="59"/>
        <end position="79"/>
    </location>
</feature>
<feature type="transmembrane region" description="Helical" evidence="1">
    <location>
        <begin position="32"/>
        <end position="52"/>
    </location>
</feature>
<reference evidence="2 3" key="1">
    <citation type="submission" date="2016-11" db="EMBL/GenBank/DDBJ databases">
        <authorList>
            <person name="Jaros S."/>
            <person name="Januszkiewicz K."/>
            <person name="Wedrychowicz H."/>
        </authorList>
    </citation>
    <scope>NUCLEOTIDE SEQUENCE [LARGE SCALE GENOMIC DNA]</scope>
    <source>
        <strain evidence="2 3">Con a/3</strain>
    </source>
</reference>
<accession>A0A1V3G7R9</accession>
<dbReference type="AlphaFoldDB" id="A0A1V3G7R9"/>
<sequence length="81" mass="8736">MRKYLGLASILILIVTFLVLQFFFIGKVSGQSGTNLLMAGVLLSLICALLSSKGIWKKIAFSGLAILLIIFILGIVSFFGI</sequence>
<organism evidence="2 3">
    <name type="scientific">Fictibacillus arsenicus</name>
    <dbReference type="NCBI Taxonomy" id="255247"/>
    <lineage>
        <taxon>Bacteria</taxon>
        <taxon>Bacillati</taxon>
        <taxon>Bacillota</taxon>
        <taxon>Bacilli</taxon>
        <taxon>Bacillales</taxon>
        <taxon>Fictibacillaceae</taxon>
        <taxon>Fictibacillus</taxon>
    </lineage>
</organism>
<evidence type="ECO:0000256" key="1">
    <source>
        <dbReference type="SAM" id="Phobius"/>
    </source>
</evidence>
<protein>
    <submittedName>
        <fullName evidence="2">Uncharacterized protein</fullName>
    </submittedName>
</protein>
<evidence type="ECO:0000313" key="3">
    <source>
        <dbReference type="Proteomes" id="UP000188597"/>
    </source>
</evidence>
<keyword evidence="1" id="KW-0812">Transmembrane</keyword>
<dbReference type="OrthoDB" id="2891637at2"/>
<evidence type="ECO:0000313" key="2">
    <source>
        <dbReference type="EMBL" id="OOE12449.1"/>
    </source>
</evidence>
<name>A0A1V3G7R9_9BACL</name>
<comment type="caution">
    <text evidence="2">The sequence shown here is derived from an EMBL/GenBank/DDBJ whole genome shotgun (WGS) entry which is preliminary data.</text>
</comment>
<keyword evidence="1" id="KW-1133">Transmembrane helix</keyword>
<dbReference type="EMBL" id="MQMF01000002">
    <property type="protein sequence ID" value="OOE12449.1"/>
    <property type="molecule type" value="Genomic_DNA"/>
</dbReference>